<evidence type="ECO:0000256" key="2">
    <source>
        <dbReference type="ARBA" id="ARBA00022737"/>
    </source>
</evidence>
<dbReference type="GO" id="GO:1990234">
    <property type="term" value="C:transferase complex"/>
    <property type="evidence" value="ECO:0007669"/>
    <property type="project" value="UniProtKB-ARBA"/>
</dbReference>
<keyword evidence="2" id="KW-0677">Repeat</keyword>
<evidence type="ECO:0000313" key="4">
    <source>
        <dbReference type="Proteomes" id="UP000187209"/>
    </source>
</evidence>
<dbReference type="PANTHER" id="PTHR22847">
    <property type="entry name" value="WD40 REPEAT PROTEIN"/>
    <property type="match status" value="1"/>
</dbReference>
<dbReference type="OrthoDB" id="10264376at2759"/>
<gene>
    <name evidence="3" type="ORF">SteCoe_6693</name>
</gene>
<name>A0A1R2CP83_9CILI</name>
<evidence type="ECO:0000313" key="3">
    <source>
        <dbReference type="EMBL" id="OMJ90826.1"/>
    </source>
</evidence>
<dbReference type="SUPFAM" id="SSF50978">
    <property type="entry name" value="WD40 repeat-like"/>
    <property type="match status" value="1"/>
</dbReference>
<dbReference type="SMART" id="SM00320">
    <property type="entry name" value="WD40"/>
    <property type="match status" value="2"/>
</dbReference>
<dbReference type="Gene3D" id="2.130.10.10">
    <property type="entry name" value="YVTN repeat-like/Quinoprotein amine dehydrogenase"/>
    <property type="match status" value="1"/>
</dbReference>
<dbReference type="EMBL" id="MPUH01000094">
    <property type="protein sequence ID" value="OMJ90826.1"/>
    <property type="molecule type" value="Genomic_DNA"/>
</dbReference>
<organism evidence="3 4">
    <name type="scientific">Stentor coeruleus</name>
    <dbReference type="NCBI Taxonomy" id="5963"/>
    <lineage>
        <taxon>Eukaryota</taxon>
        <taxon>Sar</taxon>
        <taxon>Alveolata</taxon>
        <taxon>Ciliophora</taxon>
        <taxon>Postciliodesmatophora</taxon>
        <taxon>Heterotrichea</taxon>
        <taxon>Heterotrichida</taxon>
        <taxon>Stentoridae</taxon>
        <taxon>Stentor</taxon>
    </lineage>
</organism>
<evidence type="ECO:0000256" key="1">
    <source>
        <dbReference type="ARBA" id="ARBA00022574"/>
    </source>
</evidence>
<keyword evidence="4" id="KW-1185">Reference proteome</keyword>
<dbReference type="Proteomes" id="UP000187209">
    <property type="component" value="Unassembled WGS sequence"/>
</dbReference>
<sequence length="182" mass="21222">MKYIVAASRKKLKVWSYPERELYESPLFHNHQVKKVIMTPNGKLAITGSQDKVIIWDCNTKSYIKGFQDYTGYVGSMSVSSDGKIFAYGCGDNNIHLVNLDTLETFQLISGHSSGVLNIYIENKYDYILSIEYDGIIRSGQISDPRKEKYWEINVKDCTEVKSYSKKYFMTVHRYYLMLWKF</sequence>
<dbReference type="InterPro" id="IPR001680">
    <property type="entry name" value="WD40_rpt"/>
</dbReference>
<dbReference type="AlphaFoldDB" id="A0A1R2CP83"/>
<keyword evidence="1" id="KW-0853">WD repeat</keyword>
<dbReference type="InterPro" id="IPR036322">
    <property type="entry name" value="WD40_repeat_dom_sf"/>
</dbReference>
<dbReference type="PANTHER" id="PTHR22847:SF637">
    <property type="entry name" value="WD REPEAT DOMAIN 5B"/>
    <property type="match status" value="1"/>
</dbReference>
<accession>A0A1R2CP83</accession>
<comment type="caution">
    <text evidence="3">The sequence shown here is derived from an EMBL/GenBank/DDBJ whole genome shotgun (WGS) entry which is preliminary data.</text>
</comment>
<proteinExistence type="predicted"/>
<protein>
    <submittedName>
        <fullName evidence="3">Uncharacterized protein</fullName>
    </submittedName>
</protein>
<reference evidence="3 4" key="1">
    <citation type="submission" date="2016-11" db="EMBL/GenBank/DDBJ databases">
        <title>The macronuclear genome of Stentor coeruleus: a giant cell with tiny introns.</title>
        <authorList>
            <person name="Slabodnick M."/>
            <person name="Ruby J.G."/>
            <person name="Reiff S.B."/>
            <person name="Swart E.C."/>
            <person name="Gosai S."/>
            <person name="Prabakaran S."/>
            <person name="Witkowska E."/>
            <person name="Larue G.E."/>
            <person name="Fisher S."/>
            <person name="Freeman R.M."/>
            <person name="Gunawardena J."/>
            <person name="Chu W."/>
            <person name="Stover N.A."/>
            <person name="Gregory B.D."/>
            <person name="Nowacki M."/>
            <person name="Derisi J."/>
            <person name="Roy S.W."/>
            <person name="Marshall W.F."/>
            <person name="Sood P."/>
        </authorList>
    </citation>
    <scope>NUCLEOTIDE SEQUENCE [LARGE SCALE GENOMIC DNA]</scope>
    <source>
        <strain evidence="3">WM001</strain>
    </source>
</reference>
<dbReference type="InterPro" id="IPR015943">
    <property type="entry name" value="WD40/YVTN_repeat-like_dom_sf"/>
</dbReference>
<dbReference type="Pfam" id="PF00400">
    <property type="entry name" value="WD40"/>
    <property type="match status" value="2"/>
</dbReference>